<evidence type="ECO:0000313" key="1">
    <source>
        <dbReference type="EMBL" id="TET46468.1"/>
    </source>
</evidence>
<reference evidence="1 2" key="1">
    <citation type="submission" date="2019-03" db="EMBL/GenBank/DDBJ databases">
        <title>Metabolic potential of uncultured bacteria and archaea associated with petroleum seepage in deep-sea sediments.</title>
        <authorList>
            <person name="Dong X."/>
            <person name="Hubert C."/>
        </authorList>
    </citation>
    <scope>NUCLEOTIDE SEQUENCE [LARGE SCALE GENOMIC DNA]</scope>
    <source>
        <strain evidence="1">E44_bin18</strain>
    </source>
</reference>
<dbReference type="Proteomes" id="UP000315525">
    <property type="component" value="Unassembled WGS sequence"/>
</dbReference>
<evidence type="ECO:0000313" key="2">
    <source>
        <dbReference type="Proteomes" id="UP000315525"/>
    </source>
</evidence>
<dbReference type="EMBL" id="SOJN01000051">
    <property type="protein sequence ID" value="TET46468.1"/>
    <property type="molecule type" value="Genomic_DNA"/>
</dbReference>
<name>A0A523UVB5_UNCT6</name>
<protein>
    <submittedName>
        <fullName evidence="1">Uncharacterized protein</fullName>
    </submittedName>
</protein>
<proteinExistence type="predicted"/>
<gene>
    <name evidence="1" type="ORF">E3J62_04145</name>
</gene>
<dbReference type="AlphaFoldDB" id="A0A523UVB5"/>
<accession>A0A523UVB5</accession>
<comment type="caution">
    <text evidence="1">The sequence shown here is derived from an EMBL/GenBank/DDBJ whole genome shotgun (WGS) entry which is preliminary data.</text>
</comment>
<organism evidence="1 2">
    <name type="scientific">candidate division TA06 bacterium</name>
    <dbReference type="NCBI Taxonomy" id="2250710"/>
    <lineage>
        <taxon>Bacteria</taxon>
        <taxon>Bacteria division TA06</taxon>
    </lineage>
</organism>
<sequence length="255" mass="28100">MISRKIVTGLLIWFIVEGLLVHGAQAVSWGAISLRTGLATQIGVFTSFKIRDTEGKEWRGFDGYPLVAMSGFGEIQWNRISGYGWVSVNWLSPYFGKNLSTPTADQVITRGGHSPKGIGLSYSFVVAPGLEVRPRLGYTWTTLVGRLELRDKQTGEVRREVGHQEWDENIHIGVNARLWQDIDNPWNIEGCPKLQVEYRYASVLGGTHTATASFKLSERAGVGFFKENQAVKIVAQFVASPSVKSISAGLGADGW</sequence>